<gene>
    <name evidence="2" type="ORF">chiPu_0024200</name>
</gene>
<evidence type="ECO:0000256" key="1">
    <source>
        <dbReference type="SAM" id="Coils"/>
    </source>
</evidence>
<organism evidence="2 3">
    <name type="scientific">Chiloscyllium punctatum</name>
    <name type="common">Brownbanded bambooshark</name>
    <name type="synonym">Hemiscyllium punctatum</name>
    <dbReference type="NCBI Taxonomy" id="137246"/>
    <lineage>
        <taxon>Eukaryota</taxon>
        <taxon>Metazoa</taxon>
        <taxon>Chordata</taxon>
        <taxon>Craniata</taxon>
        <taxon>Vertebrata</taxon>
        <taxon>Chondrichthyes</taxon>
        <taxon>Elasmobranchii</taxon>
        <taxon>Galeomorphii</taxon>
        <taxon>Galeoidea</taxon>
        <taxon>Orectolobiformes</taxon>
        <taxon>Hemiscylliidae</taxon>
        <taxon>Chiloscyllium</taxon>
    </lineage>
</organism>
<evidence type="ECO:0000313" key="3">
    <source>
        <dbReference type="Proteomes" id="UP000287033"/>
    </source>
</evidence>
<evidence type="ECO:0000313" key="2">
    <source>
        <dbReference type="EMBL" id="GCC40392.1"/>
    </source>
</evidence>
<dbReference type="Proteomes" id="UP000287033">
    <property type="component" value="Unassembled WGS sequence"/>
</dbReference>
<sequence length="105" mass="12253">MRAELREQRREASQFQLQCQAETDGVQSQHQLEIQRLETQLVLAQAASSEEAKQLRSELKELRERYRHEVSALEEELAKQAAAKSEDNQLQIARLQDAQYQRMAE</sequence>
<dbReference type="AlphaFoldDB" id="A0A401TCN8"/>
<keyword evidence="3" id="KW-1185">Reference proteome</keyword>
<dbReference type="EMBL" id="BEZZ01034656">
    <property type="protein sequence ID" value="GCC40392.1"/>
    <property type="molecule type" value="Genomic_DNA"/>
</dbReference>
<feature type="coiled-coil region" evidence="1">
    <location>
        <begin position="45"/>
        <end position="83"/>
    </location>
</feature>
<name>A0A401TCN8_CHIPU</name>
<accession>A0A401TCN8</accession>
<reference evidence="2 3" key="1">
    <citation type="journal article" date="2018" name="Nat. Ecol. Evol.">
        <title>Shark genomes provide insights into elasmobranch evolution and the origin of vertebrates.</title>
        <authorList>
            <person name="Hara Y"/>
            <person name="Yamaguchi K"/>
            <person name="Onimaru K"/>
            <person name="Kadota M"/>
            <person name="Koyanagi M"/>
            <person name="Keeley SD"/>
            <person name="Tatsumi K"/>
            <person name="Tanaka K"/>
            <person name="Motone F"/>
            <person name="Kageyama Y"/>
            <person name="Nozu R"/>
            <person name="Adachi N"/>
            <person name="Nishimura O"/>
            <person name="Nakagawa R"/>
            <person name="Tanegashima C"/>
            <person name="Kiyatake I"/>
            <person name="Matsumoto R"/>
            <person name="Murakumo K"/>
            <person name="Nishida K"/>
            <person name="Terakita A"/>
            <person name="Kuratani S"/>
            <person name="Sato K"/>
            <person name="Hyodo S Kuraku.S."/>
        </authorList>
    </citation>
    <scope>NUCLEOTIDE SEQUENCE [LARGE SCALE GENOMIC DNA]</scope>
</reference>
<comment type="caution">
    <text evidence="2">The sequence shown here is derived from an EMBL/GenBank/DDBJ whole genome shotgun (WGS) entry which is preliminary data.</text>
</comment>
<keyword evidence="1" id="KW-0175">Coiled coil</keyword>
<dbReference type="OMA" id="RECHRRE"/>
<proteinExistence type="predicted"/>
<protein>
    <submittedName>
        <fullName evidence="2">Uncharacterized protein</fullName>
    </submittedName>
</protein>
<feature type="non-terminal residue" evidence="2">
    <location>
        <position position="105"/>
    </location>
</feature>